<organism evidence="1 2">
    <name type="scientific">Candidatus Magnetobacterium bavaricum</name>
    <dbReference type="NCBI Taxonomy" id="29290"/>
    <lineage>
        <taxon>Bacteria</taxon>
        <taxon>Pseudomonadati</taxon>
        <taxon>Nitrospirota</taxon>
        <taxon>Thermodesulfovibrionia</taxon>
        <taxon>Thermodesulfovibrionales</taxon>
        <taxon>Candidatus Magnetobacteriaceae</taxon>
        <taxon>Candidatus Magnetobacterium</taxon>
    </lineage>
</organism>
<gene>
    <name evidence="1" type="ORF">MBAV_003433</name>
</gene>
<keyword evidence="2" id="KW-1185">Reference proteome</keyword>
<comment type="caution">
    <text evidence="1">The sequence shown here is derived from an EMBL/GenBank/DDBJ whole genome shotgun (WGS) entry which is preliminary data.</text>
</comment>
<proteinExistence type="predicted"/>
<dbReference type="EMBL" id="LACI01001496">
    <property type="protein sequence ID" value="KJU84372.1"/>
    <property type="molecule type" value="Genomic_DNA"/>
</dbReference>
<name>A0A0F3GRI3_9BACT</name>
<dbReference type="AlphaFoldDB" id="A0A0F3GRI3"/>
<reference evidence="1 2" key="1">
    <citation type="submission" date="2015-02" db="EMBL/GenBank/DDBJ databases">
        <title>Single-cell genomics of uncultivated deep-branching MTB reveals a conserved set of magnetosome genes.</title>
        <authorList>
            <person name="Kolinko S."/>
            <person name="Richter M."/>
            <person name="Glockner F.O."/>
            <person name="Brachmann A."/>
            <person name="Schuler D."/>
        </authorList>
    </citation>
    <scope>NUCLEOTIDE SEQUENCE [LARGE SCALE GENOMIC DNA]</scope>
    <source>
        <strain evidence="1">TM-1</strain>
    </source>
</reference>
<evidence type="ECO:0000313" key="1">
    <source>
        <dbReference type="EMBL" id="KJU84372.1"/>
    </source>
</evidence>
<dbReference type="Proteomes" id="UP000033423">
    <property type="component" value="Unassembled WGS sequence"/>
</dbReference>
<sequence length="70" mass="8473">MQALKNYYQCMQIAHMINQLFELGSLLKPLLRQKFTIKHIWKNMLGKLKGWLDMQDLQIMIDHRIQIRFG</sequence>
<accession>A0A0F3GRI3</accession>
<evidence type="ECO:0000313" key="2">
    <source>
        <dbReference type="Proteomes" id="UP000033423"/>
    </source>
</evidence>
<protein>
    <submittedName>
        <fullName evidence="1">Uncharacterized protein</fullName>
    </submittedName>
</protein>